<organism evidence="1">
    <name type="scientific">Gulosibacter sediminis</name>
    <dbReference type="NCBI Taxonomy" id="1729695"/>
    <lineage>
        <taxon>Bacteria</taxon>
        <taxon>Bacillati</taxon>
        <taxon>Actinomycetota</taxon>
        <taxon>Actinomycetes</taxon>
        <taxon>Micrococcales</taxon>
        <taxon>Microbacteriaceae</taxon>
        <taxon>Gulosibacter</taxon>
    </lineage>
</organism>
<protein>
    <submittedName>
        <fullName evidence="1">Ornithine cyclodeaminase family protein</fullName>
    </submittedName>
</protein>
<reference evidence="1" key="1">
    <citation type="submission" date="2022-05" db="EMBL/GenBank/DDBJ databases">
        <title>Complete genome sequence of toluene-degrading Gulosibacter sediminis strain ACHW.36C.</title>
        <authorList>
            <person name="Wai A.C."/>
            <person name="Lai G.K."/>
            <person name="Griffin S.D."/>
            <person name="Leung F.C."/>
        </authorList>
    </citation>
    <scope>NUCLEOTIDE SEQUENCE [LARGE SCALE GENOMIC DNA]</scope>
    <source>
        <strain evidence="1">ACHW.36C</strain>
    </source>
</reference>
<gene>
    <name evidence="1" type="ORF">M3M28_10020</name>
</gene>
<dbReference type="PANTHER" id="PTHR13812:SF19">
    <property type="entry name" value="KETIMINE REDUCTASE MU-CRYSTALLIN"/>
    <property type="match status" value="1"/>
</dbReference>
<dbReference type="InterPro" id="IPR003462">
    <property type="entry name" value="ODC_Mu_crystall"/>
</dbReference>
<name>A0ABY4MYB6_9MICO</name>
<dbReference type="InterPro" id="IPR036291">
    <property type="entry name" value="NAD(P)-bd_dom_sf"/>
</dbReference>
<sequence length="317" mass="34624">MNIPHITNKHILDHIRVGDAVDALERALRTEIDPSQDFPRSFFQLDEGKRLLFMASHAPEWVGAKIMSVNEGNPARNVDRAQGLYVLMDALTTTPKAIIDGDELTDLRTAAMTSLVTSRFINLDSSSVVMYGYGAQARKHAQVLRELHPQLKKLVVAGRNARKTEMFAATAAELGWNARIGQAMPPQTAIPQADLIITATGSGEPLFDGSLVRPGTLVVALGTHNNERSELDTALMARSNVIVEDVDTAVNESGEIAHAIAEGVLSRESLIPVRDVVRGDVRIDRSKPTVYKTVGMPWQDLVVAGEIYTRMPSTALR</sequence>
<dbReference type="PIRSF" id="PIRSF001439">
    <property type="entry name" value="CryM"/>
    <property type="match status" value="1"/>
</dbReference>
<dbReference type="EMBL" id="CP097160">
    <property type="protein sequence ID" value="UQN14381.1"/>
    <property type="molecule type" value="Genomic_DNA"/>
</dbReference>
<dbReference type="Gene3D" id="3.40.50.720">
    <property type="entry name" value="NAD(P)-binding Rossmann-like Domain"/>
    <property type="match status" value="1"/>
</dbReference>
<dbReference type="SUPFAM" id="SSF51735">
    <property type="entry name" value="NAD(P)-binding Rossmann-fold domains"/>
    <property type="match status" value="1"/>
</dbReference>
<dbReference type="Gene3D" id="3.30.1780.10">
    <property type="entry name" value="ornithine cyclodeaminase, domain 1"/>
    <property type="match status" value="1"/>
</dbReference>
<accession>A0ABY4MYB6</accession>
<dbReference type="Pfam" id="PF02423">
    <property type="entry name" value="OCD_Mu_crystall"/>
    <property type="match status" value="1"/>
</dbReference>
<dbReference type="InterPro" id="IPR023401">
    <property type="entry name" value="ODC_N"/>
</dbReference>
<dbReference type="PANTHER" id="PTHR13812">
    <property type="entry name" value="KETIMINE REDUCTASE MU-CRYSTALLIN"/>
    <property type="match status" value="1"/>
</dbReference>
<proteinExistence type="predicted"/>
<evidence type="ECO:0000313" key="1">
    <source>
        <dbReference type="EMBL" id="UQN14381.1"/>
    </source>
</evidence>